<evidence type="ECO:0000256" key="6">
    <source>
        <dbReference type="ARBA" id="ARBA00023242"/>
    </source>
</evidence>
<dbReference type="CDD" id="cd12148">
    <property type="entry name" value="fungal_TF_MHR"/>
    <property type="match status" value="1"/>
</dbReference>
<dbReference type="PANTHER" id="PTHR31944">
    <property type="entry name" value="HEME-RESPONSIVE ZINC FINGER TRANSCRIPTION FACTOR HAP1"/>
    <property type="match status" value="1"/>
</dbReference>
<evidence type="ECO:0000256" key="4">
    <source>
        <dbReference type="ARBA" id="ARBA00023125"/>
    </source>
</evidence>
<dbReference type="InterPro" id="IPR051430">
    <property type="entry name" value="Fungal_TF_Env_Response"/>
</dbReference>
<keyword evidence="3" id="KW-0805">Transcription regulation</keyword>
<keyword evidence="9" id="KW-1185">Reference proteome</keyword>
<evidence type="ECO:0000313" key="9">
    <source>
        <dbReference type="Proteomes" id="UP001610446"/>
    </source>
</evidence>
<dbReference type="Pfam" id="PF04082">
    <property type="entry name" value="Fungal_trans"/>
    <property type="match status" value="1"/>
</dbReference>
<keyword evidence="5" id="KW-0804">Transcription</keyword>
<dbReference type="InterPro" id="IPR001138">
    <property type="entry name" value="Zn2Cys6_DnaBD"/>
</dbReference>
<dbReference type="PROSITE" id="PS50048">
    <property type="entry name" value="ZN2_CY6_FUNGAL_2"/>
    <property type="match status" value="1"/>
</dbReference>
<dbReference type="Proteomes" id="UP001610446">
    <property type="component" value="Unassembled WGS sequence"/>
</dbReference>
<proteinExistence type="predicted"/>
<keyword evidence="1" id="KW-0479">Metal-binding</keyword>
<name>A0ABR4K0V4_9EURO</name>
<evidence type="ECO:0000259" key="7">
    <source>
        <dbReference type="PROSITE" id="PS50048"/>
    </source>
</evidence>
<evidence type="ECO:0000313" key="8">
    <source>
        <dbReference type="EMBL" id="KAL2845926.1"/>
    </source>
</evidence>
<sequence>MQTSASSKVKKRSRIPLSCEFCRARKLKCNREKPCQNCIVRGEQNSCAFRGVAHSGPSLSPNNINHVRTDPMRQRIEHLENIVKGLIAQRDSPPETTVSSFESSEPNPGYGGIPNCALAGTTVIDGAQSVFKATDDWHDVLNEVNELKRLWDEFQEEPENESYQLSNTVDGTSLLFSQVQPVDIAEIIASLPPKPEIDKLLQWFFDYDSFPLSIPPILHQPTFMREYNGHWKDPSQTSMIWIGLLFSILGITMLASQFDESPEYQGISESRFELYRLRTAQSLLMGDLAKCLPYTVETLRFNATAELNRKDDNSRGLWIMAGVIVRVAVNMGYHRDPSHTPGLSALQTEYRRRLWLSVTNMDEVASFLSGFPRMVPSIHADSKEPRNLHEWELTDDTTTLPISRPLSETTPATYLIAKSRLFRGLGNIVDLHNSPKSRSYSSVLDVDKYLQKAYSNLPLQLRVDACTADRNSFTKQSDYSSLQLMLMYHHGLITLHRPHIPRNGDNPPGNISRSRCLNAALALLGYQRLLQPHWYTFSQTRKILARAAMILLLEFESRRKALSYDTEVPSDSLLNALDLSMVFWNQATDSCEEALQVHAILTKLFLDFREPRMLVPENNQPLDAQLFDLPIHDIDWASWDQYFEGEWP</sequence>
<evidence type="ECO:0000256" key="3">
    <source>
        <dbReference type="ARBA" id="ARBA00023015"/>
    </source>
</evidence>
<keyword evidence="4" id="KW-0238">DNA-binding</keyword>
<organism evidence="8 9">
    <name type="scientific">Aspergillus pseudoustus</name>
    <dbReference type="NCBI Taxonomy" id="1810923"/>
    <lineage>
        <taxon>Eukaryota</taxon>
        <taxon>Fungi</taxon>
        <taxon>Dikarya</taxon>
        <taxon>Ascomycota</taxon>
        <taxon>Pezizomycotina</taxon>
        <taxon>Eurotiomycetes</taxon>
        <taxon>Eurotiomycetidae</taxon>
        <taxon>Eurotiales</taxon>
        <taxon>Aspergillaceae</taxon>
        <taxon>Aspergillus</taxon>
        <taxon>Aspergillus subgen. Nidulantes</taxon>
    </lineage>
</organism>
<dbReference type="SMART" id="SM00906">
    <property type="entry name" value="Fungal_trans"/>
    <property type="match status" value="1"/>
</dbReference>
<dbReference type="SMART" id="SM00066">
    <property type="entry name" value="GAL4"/>
    <property type="match status" value="1"/>
</dbReference>
<accession>A0ABR4K0V4</accession>
<keyword evidence="2" id="KW-0862">Zinc</keyword>
<dbReference type="PANTHER" id="PTHR31944:SF131">
    <property type="entry name" value="HEME-RESPONSIVE ZINC FINGER TRANSCRIPTION FACTOR HAP1"/>
    <property type="match status" value="1"/>
</dbReference>
<evidence type="ECO:0000256" key="5">
    <source>
        <dbReference type="ARBA" id="ARBA00023163"/>
    </source>
</evidence>
<gene>
    <name evidence="8" type="ORF">BJY01DRAFT_213775</name>
</gene>
<comment type="caution">
    <text evidence="8">The sequence shown here is derived from an EMBL/GenBank/DDBJ whole genome shotgun (WGS) entry which is preliminary data.</text>
</comment>
<keyword evidence="6" id="KW-0539">Nucleus</keyword>
<protein>
    <recommendedName>
        <fullName evidence="7">Zn(2)-C6 fungal-type domain-containing protein</fullName>
    </recommendedName>
</protein>
<dbReference type="Gene3D" id="4.10.240.10">
    <property type="entry name" value="Zn(2)-C6 fungal-type DNA-binding domain"/>
    <property type="match status" value="1"/>
</dbReference>
<evidence type="ECO:0000256" key="1">
    <source>
        <dbReference type="ARBA" id="ARBA00022723"/>
    </source>
</evidence>
<evidence type="ECO:0000256" key="2">
    <source>
        <dbReference type="ARBA" id="ARBA00022833"/>
    </source>
</evidence>
<dbReference type="PROSITE" id="PS00463">
    <property type="entry name" value="ZN2_CY6_FUNGAL_1"/>
    <property type="match status" value="1"/>
</dbReference>
<dbReference type="SUPFAM" id="SSF57701">
    <property type="entry name" value="Zn2/Cys6 DNA-binding domain"/>
    <property type="match status" value="1"/>
</dbReference>
<reference evidence="8 9" key="1">
    <citation type="submission" date="2024-07" db="EMBL/GenBank/DDBJ databases">
        <title>Section-level genome sequencing and comparative genomics of Aspergillus sections Usti and Cavernicolus.</title>
        <authorList>
            <consortium name="Lawrence Berkeley National Laboratory"/>
            <person name="Nybo J.L."/>
            <person name="Vesth T.C."/>
            <person name="Theobald S."/>
            <person name="Frisvad J.C."/>
            <person name="Larsen T.O."/>
            <person name="Kjaerboelling I."/>
            <person name="Rothschild-Mancinelli K."/>
            <person name="Lyhne E.K."/>
            <person name="Kogle M.E."/>
            <person name="Barry K."/>
            <person name="Clum A."/>
            <person name="Na H."/>
            <person name="Ledsgaard L."/>
            <person name="Lin J."/>
            <person name="Lipzen A."/>
            <person name="Kuo A."/>
            <person name="Riley R."/>
            <person name="Mondo S."/>
            <person name="Labutti K."/>
            <person name="Haridas S."/>
            <person name="Pangalinan J."/>
            <person name="Salamov A.A."/>
            <person name="Simmons B.A."/>
            <person name="Magnuson J.K."/>
            <person name="Chen J."/>
            <person name="Drula E."/>
            <person name="Henrissat B."/>
            <person name="Wiebenga A."/>
            <person name="Lubbers R.J."/>
            <person name="Gomes A.C."/>
            <person name="Makela M.R."/>
            <person name="Stajich J."/>
            <person name="Grigoriev I.V."/>
            <person name="Mortensen U.H."/>
            <person name="De Vries R.P."/>
            <person name="Baker S.E."/>
            <person name="Andersen M.R."/>
        </authorList>
    </citation>
    <scope>NUCLEOTIDE SEQUENCE [LARGE SCALE GENOMIC DNA]</scope>
    <source>
        <strain evidence="8 9">CBS 123904</strain>
    </source>
</reference>
<dbReference type="InterPro" id="IPR036864">
    <property type="entry name" value="Zn2-C6_fun-type_DNA-bd_sf"/>
</dbReference>
<dbReference type="InterPro" id="IPR007219">
    <property type="entry name" value="XnlR_reg_dom"/>
</dbReference>
<feature type="domain" description="Zn(2)-C6 fungal-type" evidence="7">
    <location>
        <begin position="18"/>
        <end position="49"/>
    </location>
</feature>
<dbReference type="EMBL" id="JBFXLU010000067">
    <property type="protein sequence ID" value="KAL2845926.1"/>
    <property type="molecule type" value="Genomic_DNA"/>
</dbReference>
<dbReference type="Pfam" id="PF00172">
    <property type="entry name" value="Zn_clus"/>
    <property type="match status" value="1"/>
</dbReference>
<dbReference type="CDD" id="cd00067">
    <property type="entry name" value="GAL4"/>
    <property type="match status" value="1"/>
</dbReference>